<organism evidence="2 3">
    <name type="scientific">Saprolegnia diclina (strain VS20)</name>
    <dbReference type="NCBI Taxonomy" id="1156394"/>
    <lineage>
        <taxon>Eukaryota</taxon>
        <taxon>Sar</taxon>
        <taxon>Stramenopiles</taxon>
        <taxon>Oomycota</taxon>
        <taxon>Saprolegniomycetes</taxon>
        <taxon>Saprolegniales</taxon>
        <taxon>Saprolegniaceae</taxon>
        <taxon>Saprolegnia</taxon>
    </lineage>
</organism>
<sequence>MSRVLVLGSDHVGKKQLVEAVVAAAGAQDAAEWAKLDGHAVLAHTLVTKYYSAPLAFHVPEAAHAVPDDLSPYEGLLLVWDATQKASWSHVQSVMEAIASREHDLEVLVAVANHASPSMVLENMNDCCLEHGFEHIAVSRDASSAATGSETSGVDRLVEALQCNMWTSMEMRDGVRNPTTESTPTPAAAPKTPKTPQSTPASTPSLLEQDEGFEALLQEVLSIREDVNLQRLTDDERRARAADMAMKLMSLLGDSDDDDESSDDE</sequence>
<dbReference type="EMBL" id="JH767142">
    <property type="protein sequence ID" value="EQC38060.1"/>
    <property type="molecule type" value="Genomic_DNA"/>
</dbReference>
<dbReference type="PANTHER" id="PTHR14659:SF1">
    <property type="entry name" value="ALPHA- AND GAMMA-ADAPTIN-BINDING PROTEIN P34"/>
    <property type="match status" value="1"/>
</dbReference>
<dbReference type="eggNOG" id="ENOG502S14G">
    <property type="taxonomic scope" value="Eukaryota"/>
</dbReference>
<dbReference type="OrthoDB" id="1741717at2759"/>
<reference evidence="2 3" key="1">
    <citation type="submission" date="2012-04" db="EMBL/GenBank/DDBJ databases">
        <title>The Genome Sequence of Saprolegnia declina VS20.</title>
        <authorList>
            <consortium name="The Broad Institute Genome Sequencing Platform"/>
            <person name="Russ C."/>
            <person name="Nusbaum C."/>
            <person name="Tyler B."/>
            <person name="van West P."/>
            <person name="Dieguez-Uribeondo J."/>
            <person name="de Bruijn I."/>
            <person name="Tripathy S."/>
            <person name="Jiang R."/>
            <person name="Young S.K."/>
            <person name="Zeng Q."/>
            <person name="Gargeya S."/>
            <person name="Fitzgerald M."/>
            <person name="Haas B."/>
            <person name="Abouelleil A."/>
            <person name="Alvarado L."/>
            <person name="Arachchi H.M."/>
            <person name="Berlin A."/>
            <person name="Chapman S.B."/>
            <person name="Goldberg J."/>
            <person name="Griggs A."/>
            <person name="Gujja S."/>
            <person name="Hansen M."/>
            <person name="Howarth C."/>
            <person name="Imamovic A."/>
            <person name="Larimer J."/>
            <person name="McCowen C."/>
            <person name="Montmayeur A."/>
            <person name="Murphy C."/>
            <person name="Neiman D."/>
            <person name="Pearson M."/>
            <person name="Priest M."/>
            <person name="Roberts A."/>
            <person name="Saif S."/>
            <person name="Shea T."/>
            <person name="Sisk P."/>
            <person name="Sykes S."/>
            <person name="Wortman J."/>
            <person name="Nusbaum C."/>
            <person name="Birren B."/>
        </authorList>
    </citation>
    <scope>NUCLEOTIDE SEQUENCE [LARGE SCALE GENOMIC DNA]</scope>
    <source>
        <strain evidence="2 3">VS20</strain>
    </source>
</reference>
<name>T0QVM2_SAPDV</name>
<protein>
    <submittedName>
        <fullName evidence="2">Uncharacterized protein</fullName>
    </submittedName>
</protein>
<dbReference type="GeneID" id="19945217"/>
<dbReference type="InterPro" id="IPR019341">
    <property type="entry name" value="Alpha/Gamma-adaptin-bd_p34"/>
</dbReference>
<dbReference type="AlphaFoldDB" id="T0QVM2"/>
<dbReference type="Proteomes" id="UP000030762">
    <property type="component" value="Unassembled WGS sequence"/>
</dbReference>
<dbReference type="Pfam" id="PF10199">
    <property type="entry name" value="Adaptin_binding"/>
    <property type="match status" value="1"/>
</dbReference>
<dbReference type="VEuPathDB" id="FungiDB:SDRG_04490"/>
<evidence type="ECO:0000256" key="1">
    <source>
        <dbReference type="SAM" id="MobiDB-lite"/>
    </source>
</evidence>
<feature type="compositionally biased region" description="Low complexity" evidence="1">
    <location>
        <begin position="178"/>
        <end position="205"/>
    </location>
</feature>
<dbReference type="RefSeq" id="XP_008608387.1">
    <property type="nucleotide sequence ID" value="XM_008610165.1"/>
</dbReference>
<evidence type="ECO:0000313" key="3">
    <source>
        <dbReference type="Proteomes" id="UP000030762"/>
    </source>
</evidence>
<accession>T0QVM2</accession>
<proteinExistence type="predicted"/>
<dbReference type="PANTHER" id="PTHR14659">
    <property type="entry name" value="ALPHA- AND GAMMA-ADAPTIN-BINDING PROTEIN P34"/>
    <property type="match status" value="1"/>
</dbReference>
<dbReference type="STRING" id="1156394.T0QVM2"/>
<gene>
    <name evidence="2" type="ORF">SDRG_04490</name>
</gene>
<dbReference type="InParanoid" id="T0QVM2"/>
<feature type="region of interest" description="Disordered" evidence="1">
    <location>
        <begin position="168"/>
        <end position="205"/>
    </location>
</feature>
<dbReference type="Gene3D" id="3.40.50.11960">
    <property type="match status" value="1"/>
</dbReference>
<keyword evidence="3" id="KW-1185">Reference proteome</keyword>
<dbReference type="OMA" id="NEASHSF"/>
<evidence type="ECO:0000313" key="2">
    <source>
        <dbReference type="EMBL" id="EQC38060.1"/>
    </source>
</evidence>